<dbReference type="Pfam" id="PF23638">
    <property type="entry name" value="DUF7145"/>
    <property type="match status" value="2"/>
</dbReference>
<evidence type="ECO:0000256" key="1">
    <source>
        <dbReference type="SAM" id="MobiDB-lite"/>
    </source>
</evidence>
<dbReference type="InterPro" id="IPR036860">
    <property type="entry name" value="SH2_dom_sf"/>
</dbReference>
<sequence>MDLFGSLSTGDTYGGDSETDEPQTASLQSLMSTSSSDLSTASTEGTNELIVLETPQRPISELSFYHGLGSRNALRARLIKAGDFLLFCDVEHDCKPSLLVLNYNCCFAGVFVFEQDEQGKFFIQQAKQPNASFPTIGEAVRNYKHSGTMLQVRTSGSFDLYILVREVDNPQYEQMHSYGAKGIHWTYLPFYHGHLPHDQLSSRLERNGDFLLLAANDQHLLRLCVRWNGTVKILKTKLQPNSGHYCLPRTNKLQPIEIVSSVEEYVKAVVAGRCVLDNCILKRPINCPVVPRWQYRCYECCIHATDCHQGVPKISLRPLCSLPYYLGEKWDPYELRDRFVSIGDYGVYFSTSTKRLILVVCHKFKAQRPTYMVFFNIAQTEDNMFHLERHSPTRSFNTVSELIDFYVDNRIKLVPRSLHASIRLLKPVENDDILRNERVVQSCHPEVLPYFFPLEQPGACKYMFEREGDFMLIQRTEDSGPSLCVLAKGQVKVVDLSSVERNGHYLLPRGHIAEPVEWVDSLDEFIKSSIVHGMPIFGLLPGRPVLRDSKLQRVRRSTFKTRN</sequence>
<feature type="domain" description="DUF7145" evidence="3">
    <location>
        <begin position="446"/>
        <end position="545"/>
    </location>
</feature>
<reference evidence="4 5" key="1">
    <citation type="journal article" date="2014" name="Nat. Genet.">
        <title>Genome and transcriptome of the porcine whipworm Trichuris suis.</title>
        <authorList>
            <person name="Jex A.R."/>
            <person name="Nejsum P."/>
            <person name="Schwarz E.M."/>
            <person name="Hu L."/>
            <person name="Young N.D."/>
            <person name="Hall R.S."/>
            <person name="Korhonen P.K."/>
            <person name="Liao S."/>
            <person name="Thamsborg S."/>
            <person name="Xia J."/>
            <person name="Xu P."/>
            <person name="Wang S."/>
            <person name="Scheerlinck J.P."/>
            <person name="Hofmann A."/>
            <person name="Sternberg P.W."/>
            <person name="Wang J."/>
            <person name="Gasser R.B."/>
        </authorList>
    </citation>
    <scope>NUCLEOTIDE SEQUENCE [LARGE SCALE GENOMIC DNA]</scope>
    <source>
        <strain evidence="4">DCEP-RM93M</strain>
    </source>
</reference>
<evidence type="ECO:0000259" key="2">
    <source>
        <dbReference type="Pfam" id="PF23205"/>
    </source>
</evidence>
<dbReference type="SUPFAM" id="SSF55550">
    <property type="entry name" value="SH2 domain"/>
    <property type="match status" value="2"/>
</dbReference>
<evidence type="ECO:0000259" key="3">
    <source>
        <dbReference type="Pfam" id="PF23638"/>
    </source>
</evidence>
<dbReference type="AlphaFoldDB" id="A0A085LUX2"/>
<feature type="compositionally biased region" description="Polar residues" evidence="1">
    <location>
        <begin position="1"/>
        <end position="11"/>
    </location>
</feature>
<evidence type="ECO:0008006" key="6">
    <source>
        <dbReference type="Google" id="ProtNLM"/>
    </source>
</evidence>
<protein>
    <recommendedName>
        <fullName evidence="6">SH2 domain-containing protein</fullName>
    </recommendedName>
</protein>
<dbReference type="Pfam" id="PF23205">
    <property type="entry name" value="DUF7063"/>
    <property type="match status" value="1"/>
</dbReference>
<dbReference type="Proteomes" id="UP000030764">
    <property type="component" value="Unassembled WGS sequence"/>
</dbReference>
<dbReference type="InterPro" id="IPR055569">
    <property type="entry name" value="DUF7145"/>
</dbReference>
<evidence type="ECO:0000313" key="5">
    <source>
        <dbReference type="Proteomes" id="UP000030764"/>
    </source>
</evidence>
<gene>
    <name evidence="4" type="ORF">M513_10323</name>
</gene>
<keyword evidence="5" id="KW-1185">Reference proteome</keyword>
<accession>A0A085LUX2</accession>
<dbReference type="Gene3D" id="3.30.505.10">
    <property type="entry name" value="SH2 domain"/>
    <property type="match status" value="2"/>
</dbReference>
<dbReference type="EMBL" id="KL363284">
    <property type="protein sequence ID" value="KFD48768.1"/>
    <property type="molecule type" value="Genomic_DNA"/>
</dbReference>
<proteinExistence type="predicted"/>
<feature type="compositionally biased region" description="Low complexity" evidence="1">
    <location>
        <begin position="23"/>
        <end position="42"/>
    </location>
</feature>
<name>A0A085LUX2_9BILA</name>
<feature type="region of interest" description="Disordered" evidence="1">
    <location>
        <begin position="1"/>
        <end position="42"/>
    </location>
</feature>
<feature type="domain" description="DUF7063" evidence="2">
    <location>
        <begin position="62"/>
        <end position="144"/>
    </location>
</feature>
<organism evidence="4 5">
    <name type="scientific">Trichuris suis</name>
    <name type="common">pig whipworm</name>
    <dbReference type="NCBI Taxonomy" id="68888"/>
    <lineage>
        <taxon>Eukaryota</taxon>
        <taxon>Metazoa</taxon>
        <taxon>Ecdysozoa</taxon>
        <taxon>Nematoda</taxon>
        <taxon>Enoplea</taxon>
        <taxon>Dorylaimia</taxon>
        <taxon>Trichinellida</taxon>
        <taxon>Trichuridae</taxon>
        <taxon>Trichuris</taxon>
    </lineage>
</organism>
<dbReference type="InterPro" id="IPR055491">
    <property type="entry name" value="DUF7063"/>
</dbReference>
<feature type="domain" description="DUF7145" evidence="3">
    <location>
        <begin position="186"/>
        <end position="286"/>
    </location>
</feature>
<evidence type="ECO:0000313" key="4">
    <source>
        <dbReference type="EMBL" id="KFD48768.1"/>
    </source>
</evidence>